<protein>
    <recommendedName>
        <fullName evidence="9">CWH43-like N-terminal domain-containing protein</fullName>
    </recommendedName>
</protein>
<evidence type="ECO:0000256" key="3">
    <source>
        <dbReference type="ARBA" id="ARBA00022502"/>
    </source>
</evidence>
<reference evidence="10 11" key="1">
    <citation type="journal article" date="2016" name="Proc. Natl. Acad. Sci. U.S.A.">
        <title>Lipid metabolic changes in an early divergent fungus govern the establishment of a mutualistic symbiosis with endobacteria.</title>
        <authorList>
            <person name="Lastovetsky O.A."/>
            <person name="Gaspar M.L."/>
            <person name="Mondo S.J."/>
            <person name="LaButti K.M."/>
            <person name="Sandor L."/>
            <person name="Grigoriev I.V."/>
            <person name="Henry S.A."/>
            <person name="Pawlowska T.E."/>
        </authorList>
    </citation>
    <scope>NUCLEOTIDE SEQUENCE [LARGE SCALE GENOMIC DNA]</scope>
    <source>
        <strain evidence="10 11">ATCC 11559</strain>
    </source>
</reference>
<evidence type="ECO:0000259" key="9">
    <source>
        <dbReference type="Pfam" id="PF10277"/>
    </source>
</evidence>
<comment type="similarity">
    <text evidence="2">Belongs to the PGAP2 family.</text>
</comment>
<feature type="domain" description="CWH43-like N-terminal" evidence="9">
    <location>
        <begin position="18"/>
        <end position="219"/>
    </location>
</feature>
<feature type="transmembrane region" description="Helical" evidence="8">
    <location>
        <begin position="164"/>
        <end position="181"/>
    </location>
</feature>
<keyword evidence="6" id="KW-0333">Golgi apparatus</keyword>
<dbReference type="GO" id="GO:0000139">
    <property type="term" value="C:Golgi membrane"/>
    <property type="evidence" value="ECO:0007669"/>
    <property type="project" value="UniProtKB-SubCell"/>
</dbReference>
<keyword evidence="4 8" id="KW-0812">Transmembrane</keyword>
<evidence type="ECO:0000256" key="2">
    <source>
        <dbReference type="ARBA" id="ARBA00007414"/>
    </source>
</evidence>
<feature type="transmembrane region" description="Helical" evidence="8">
    <location>
        <begin position="21"/>
        <end position="44"/>
    </location>
</feature>
<dbReference type="AlphaFoldDB" id="A0A1X0S296"/>
<dbReference type="EMBL" id="KV921331">
    <property type="protein sequence ID" value="ORE18397.1"/>
    <property type="molecule type" value="Genomic_DNA"/>
</dbReference>
<keyword evidence="7 8" id="KW-0472">Membrane</keyword>
<evidence type="ECO:0000256" key="1">
    <source>
        <dbReference type="ARBA" id="ARBA00004653"/>
    </source>
</evidence>
<evidence type="ECO:0000256" key="4">
    <source>
        <dbReference type="ARBA" id="ARBA00022692"/>
    </source>
</evidence>
<accession>A0A1X0S296</accession>
<dbReference type="InterPro" id="IPR019402">
    <property type="entry name" value="CWH43_N"/>
</dbReference>
<evidence type="ECO:0000256" key="5">
    <source>
        <dbReference type="ARBA" id="ARBA00022989"/>
    </source>
</evidence>
<organism evidence="10 11">
    <name type="scientific">Rhizopus microsporus</name>
    <dbReference type="NCBI Taxonomy" id="58291"/>
    <lineage>
        <taxon>Eukaryota</taxon>
        <taxon>Fungi</taxon>
        <taxon>Fungi incertae sedis</taxon>
        <taxon>Mucoromycota</taxon>
        <taxon>Mucoromycotina</taxon>
        <taxon>Mucoromycetes</taxon>
        <taxon>Mucorales</taxon>
        <taxon>Mucorineae</taxon>
        <taxon>Rhizopodaceae</taxon>
        <taxon>Rhizopus</taxon>
    </lineage>
</organism>
<evidence type="ECO:0000313" key="10">
    <source>
        <dbReference type="EMBL" id="ORE18397.1"/>
    </source>
</evidence>
<comment type="subcellular location">
    <subcellularLocation>
        <location evidence="1">Golgi apparatus membrane</location>
        <topology evidence="1">Multi-pass membrane protein</topology>
    </subcellularLocation>
</comment>
<evidence type="ECO:0000256" key="6">
    <source>
        <dbReference type="ARBA" id="ARBA00023034"/>
    </source>
</evidence>
<evidence type="ECO:0000256" key="7">
    <source>
        <dbReference type="ARBA" id="ARBA00023136"/>
    </source>
</evidence>
<dbReference type="PANTHER" id="PTHR12892">
    <property type="entry name" value="FGF RECEPTOR ACTIVATING PROTEIN 1"/>
    <property type="match status" value="1"/>
</dbReference>
<dbReference type="Pfam" id="PF10277">
    <property type="entry name" value="Frag1"/>
    <property type="match status" value="1"/>
</dbReference>
<evidence type="ECO:0000256" key="8">
    <source>
        <dbReference type="SAM" id="Phobius"/>
    </source>
</evidence>
<keyword evidence="3" id="KW-0337">GPI-anchor biosynthesis</keyword>
<feature type="transmembrane region" description="Helical" evidence="8">
    <location>
        <begin position="75"/>
        <end position="96"/>
    </location>
</feature>
<proteinExistence type="inferred from homology"/>
<feature type="transmembrane region" description="Helical" evidence="8">
    <location>
        <begin position="103"/>
        <end position="121"/>
    </location>
</feature>
<dbReference type="GO" id="GO:0005789">
    <property type="term" value="C:endoplasmic reticulum membrane"/>
    <property type="evidence" value="ECO:0007669"/>
    <property type="project" value="TreeGrafter"/>
</dbReference>
<name>A0A1X0S296_RHIZD</name>
<keyword evidence="5 8" id="KW-1133">Transmembrane helix</keyword>
<dbReference type="GO" id="GO:0006506">
    <property type="term" value="P:GPI anchor biosynthetic process"/>
    <property type="evidence" value="ECO:0007669"/>
    <property type="project" value="UniProtKB-KW"/>
</dbReference>
<dbReference type="VEuPathDB" id="FungiDB:BCV72DRAFT_328687"/>
<dbReference type="OMA" id="MRHNARC"/>
<feature type="transmembrane region" description="Helical" evidence="8">
    <location>
        <begin position="133"/>
        <end position="152"/>
    </location>
</feature>
<dbReference type="InterPro" id="IPR039545">
    <property type="entry name" value="PGAP2"/>
</dbReference>
<sequence>MTLSGVQVIVLFQKISAKYIAYSHTTCAYIAFALALIVGCYTHYEKIVQNEYFGYPDEWIPSVSATTGDRYPARAIFQIFIALTSGPRLALVFLWYLLSQNKFLLIVGLIRTVSCGGWVYITSTDDHSTHDVAMIIYVLCTLPWMLSVLATASQDPVGLKRRRLLVIAFFGTLVPMVYFFIQHKVHQVPGAYTIYAFFEWSLIVYDVGFDALSCYEFDRFDLKIYPRTAKGMV</sequence>
<evidence type="ECO:0000313" key="11">
    <source>
        <dbReference type="Proteomes" id="UP000242381"/>
    </source>
</evidence>
<dbReference type="Proteomes" id="UP000242381">
    <property type="component" value="Unassembled WGS sequence"/>
</dbReference>
<dbReference type="PANTHER" id="PTHR12892:SF11">
    <property type="entry name" value="POST-GPI ATTACHMENT TO PROTEINS FACTOR 2"/>
    <property type="match status" value="1"/>
</dbReference>
<gene>
    <name evidence="10" type="ORF">BCV71DRAFT_243449</name>
</gene>